<protein>
    <submittedName>
        <fullName evidence="1">Uncharacterized protein</fullName>
    </submittedName>
</protein>
<proteinExistence type="predicted"/>
<evidence type="ECO:0000313" key="1">
    <source>
        <dbReference type="EMBL" id="JAE11357.1"/>
    </source>
</evidence>
<dbReference type="AlphaFoldDB" id="A0A0A9FG75"/>
<dbReference type="EMBL" id="GBRH01186539">
    <property type="protein sequence ID" value="JAE11357.1"/>
    <property type="molecule type" value="Transcribed_RNA"/>
</dbReference>
<accession>A0A0A9FG75</accession>
<organism evidence="1">
    <name type="scientific">Arundo donax</name>
    <name type="common">Giant reed</name>
    <name type="synonym">Donax arundinaceus</name>
    <dbReference type="NCBI Taxonomy" id="35708"/>
    <lineage>
        <taxon>Eukaryota</taxon>
        <taxon>Viridiplantae</taxon>
        <taxon>Streptophyta</taxon>
        <taxon>Embryophyta</taxon>
        <taxon>Tracheophyta</taxon>
        <taxon>Spermatophyta</taxon>
        <taxon>Magnoliopsida</taxon>
        <taxon>Liliopsida</taxon>
        <taxon>Poales</taxon>
        <taxon>Poaceae</taxon>
        <taxon>PACMAD clade</taxon>
        <taxon>Arundinoideae</taxon>
        <taxon>Arundineae</taxon>
        <taxon>Arundo</taxon>
    </lineage>
</organism>
<name>A0A0A9FG75_ARUDO</name>
<reference evidence="1" key="1">
    <citation type="submission" date="2014-09" db="EMBL/GenBank/DDBJ databases">
        <authorList>
            <person name="Magalhaes I.L.F."/>
            <person name="Oliveira U."/>
            <person name="Santos F.R."/>
            <person name="Vidigal T.H.D.A."/>
            <person name="Brescovit A.D."/>
            <person name="Santos A.J."/>
        </authorList>
    </citation>
    <scope>NUCLEOTIDE SEQUENCE</scope>
    <source>
        <tissue evidence="1">Shoot tissue taken approximately 20 cm above the soil surface</tissue>
    </source>
</reference>
<reference evidence="1" key="2">
    <citation type="journal article" date="2015" name="Data Brief">
        <title>Shoot transcriptome of the giant reed, Arundo donax.</title>
        <authorList>
            <person name="Barrero R.A."/>
            <person name="Guerrero F.D."/>
            <person name="Moolhuijzen P."/>
            <person name="Goolsby J.A."/>
            <person name="Tidwell J."/>
            <person name="Bellgard S.E."/>
            <person name="Bellgard M.I."/>
        </authorList>
    </citation>
    <scope>NUCLEOTIDE SEQUENCE</scope>
    <source>
        <tissue evidence="1">Shoot tissue taken approximately 20 cm above the soil surface</tissue>
    </source>
</reference>
<sequence>MRGSLFTAAVTALLMVDRALGQDVS</sequence>